<dbReference type="OrthoDB" id="165208at2"/>
<keyword evidence="2" id="KW-1185">Reference proteome</keyword>
<sequence>MIVRVWNGKVLKDDAEAYQKYLMNTGVADCKNLAGNNGVQLLCRRDEHYAFFTVMTYWESIDHIKKYAGNDISQAKYYADDEKYLVDIDCTVNHYSVVYSDFKDTKSV</sequence>
<protein>
    <recommendedName>
        <fullName evidence="3">Antibiotic biosynthesis monooxygenase</fullName>
    </recommendedName>
</protein>
<evidence type="ECO:0008006" key="3">
    <source>
        <dbReference type="Google" id="ProtNLM"/>
    </source>
</evidence>
<accession>A0A1G8FQD3</accession>
<dbReference type="EMBL" id="FNDS01000003">
    <property type="protein sequence ID" value="SDH84383.1"/>
    <property type="molecule type" value="Genomic_DNA"/>
</dbReference>
<dbReference type="RefSeq" id="WP_090262361.1">
    <property type="nucleotide sequence ID" value="NZ_FNDS01000003.1"/>
</dbReference>
<proteinExistence type="predicted"/>
<organism evidence="1 2">
    <name type="scientific">Pseudomonas panipatensis</name>
    <dbReference type="NCBI Taxonomy" id="428992"/>
    <lineage>
        <taxon>Bacteria</taxon>
        <taxon>Pseudomonadati</taxon>
        <taxon>Pseudomonadota</taxon>
        <taxon>Gammaproteobacteria</taxon>
        <taxon>Pseudomonadales</taxon>
        <taxon>Pseudomonadaceae</taxon>
        <taxon>Pseudomonas</taxon>
    </lineage>
</organism>
<dbReference type="SUPFAM" id="SSF54909">
    <property type="entry name" value="Dimeric alpha+beta barrel"/>
    <property type="match status" value="1"/>
</dbReference>
<evidence type="ECO:0000313" key="2">
    <source>
        <dbReference type="Proteomes" id="UP000199636"/>
    </source>
</evidence>
<evidence type="ECO:0000313" key="1">
    <source>
        <dbReference type="EMBL" id="SDH84383.1"/>
    </source>
</evidence>
<gene>
    <name evidence="1" type="ORF">SAMN05216272_103391</name>
</gene>
<dbReference type="AlphaFoldDB" id="A0A1G8FQD3"/>
<name>A0A1G8FQD3_9PSED</name>
<dbReference type="InterPro" id="IPR011008">
    <property type="entry name" value="Dimeric_a/b-barrel"/>
</dbReference>
<dbReference type="Proteomes" id="UP000199636">
    <property type="component" value="Unassembled WGS sequence"/>
</dbReference>
<reference evidence="2" key="1">
    <citation type="submission" date="2016-10" db="EMBL/GenBank/DDBJ databases">
        <authorList>
            <person name="Varghese N."/>
            <person name="Submissions S."/>
        </authorList>
    </citation>
    <scope>NUCLEOTIDE SEQUENCE [LARGE SCALE GENOMIC DNA]</scope>
    <source>
        <strain evidence="2">CCM 7469</strain>
    </source>
</reference>